<dbReference type="RefSeq" id="XP_007746971.1">
    <property type="nucleotide sequence ID" value="XM_007748781.1"/>
</dbReference>
<accession>W9WTR7</accession>
<protein>
    <recommendedName>
        <fullName evidence="5">HypA-like protein</fullName>
    </recommendedName>
</protein>
<dbReference type="PANTHER" id="PTHR35870:SF7">
    <property type="entry name" value="BAEYER-VILLIGER OXIDASE MDPL"/>
    <property type="match status" value="1"/>
</dbReference>
<proteinExistence type="predicted"/>
<dbReference type="EMBL" id="AMGX01000013">
    <property type="protein sequence ID" value="EXJ68405.1"/>
    <property type="molecule type" value="Genomic_DNA"/>
</dbReference>
<keyword evidence="4" id="KW-1185">Reference proteome</keyword>
<evidence type="ECO:0000256" key="2">
    <source>
        <dbReference type="SAM" id="MobiDB-lite"/>
    </source>
</evidence>
<dbReference type="Proteomes" id="UP000019471">
    <property type="component" value="Unassembled WGS sequence"/>
</dbReference>
<dbReference type="PANTHER" id="PTHR35870">
    <property type="entry name" value="PROTEIN, PUTATIVE (AFU_ORTHOLOGUE AFUA_5G03330)-RELATED"/>
    <property type="match status" value="1"/>
</dbReference>
<dbReference type="OrthoDB" id="10004862at2759"/>
<evidence type="ECO:0000313" key="3">
    <source>
        <dbReference type="EMBL" id="EXJ68405.1"/>
    </source>
</evidence>
<evidence type="ECO:0000256" key="1">
    <source>
        <dbReference type="ARBA" id="ARBA00023002"/>
    </source>
</evidence>
<keyword evidence="1" id="KW-0560">Oxidoreductase</keyword>
<gene>
    <name evidence="3" type="ORF">A1O5_08197</name>
</gene>
<dbReference type="STRING" id="1182543.W9WTR7"/>
<feature type="region of interest" description="Disordered" evidence="2">
    <location>
        <begin position="405"/>
        <end position="455"/>
    </location>
</feature>
<dbReference type="Pfam" id="PF14027">
    <property type="entry name" value="Questin_oxidase"/>
    <property type="match status" value="1"/>
</dbReference>
<reference evidence="3 4" key="1">
    <citation type="submission" date="2013-03" db="EMBL/GenBank/DDBJ databases">
        <title>The Genome Sequence of Cladophialophora psammophila CBS 110553.</title>
        <authorList>
            <consortium name="The Broad Institute Genomics Platform"/>
            <person name="Cuomo C."/>
            <person name="de Hoog S."/>
            <person name="Gorbushina A."/>
            <person name="Walker B."/>
            <person name="Young S.K."/>
            <person name="Zeng Q."/>
            <person name="Gargeya S."/>
            <person name="Fitzgerald M."/>
            <person name="Haas B."/>
            <person name="Abouelleil A."/>
            <person name="Allen A.W."/>
            <person name="Alvarado L."/>
            <person name="Arachchi H.M."/>
            <person name="Berlin A.M."/>
            <person name="Chapman S.B."/>
            <person name="Gainer-Dewar J."/>
            <person name="Goldberg J."/>
            <person name="Griggs A."/>
            <person name="Gujja S."/>
            <person name="Hansen M."/>
            <person name="Howarth C."/>
            <person name="Imamovic A."/>
            <person name="Ireland A."/>
            <person name="Larimer J."/>
            <person name="McCowan C."/>
            <person name="Murphy C."/>
            <person name="Pearson M."/>
            <person name="Poon T.W."/>
            <person name="Priest M."/>
            <person name="Roberts A."/>
            <person name="Saif S."/>
            <person name="Shea T."/>
            <person name="Sisk P."/>
            <person name="Sykes S."/>
            <person name="Wortman J."/>
            <person name="Nusbaum C."/>
            <person name="Birren B."/>
        </authorList>
    </citation>
    <scope>NUCLEOTIDE SEQUENCE [LARGE SCALE GENOMIC DNA]</scope>
    <source>
        <strain evidence="3 4">CBS 110553</strain>
    </source>
</reference>
<feature type="compositionally biased region" description="Polar residues" evidence="2">
    <location>
        <begin position="406"/>
        <end position="427"/>
    </location>
</feature>
<dbReference type="InterPro" id="IPR025337">
    <property type="entry name" value="Questin_oxidase-like"/>
</dbReference>
<evidence type="ECO:0008006" key="5">
    <source>
        <dbReference type="Google" id="ProtNLM"/>
    </source>
</evidence>
<name>W9WTR7_9EURO</name>
<evidence type="ECO:0000313" key="4">
    <source>
        <dbReference type="Proteomes" id="UP000019471"/>
    </source>
</evidence>
<dbReference type="GeneID" id="19192898"/>
<dbReference type="eggNOG" id="ENOG502S69W">
    <property type="taxonomic scope" value="Eukaryota"/>
</dbReference>
<comment type="caution">
    <text evidence="3">The sequence shown here is derived from an EMBL/GenBank/DDBJ whole genome shotgun (WGS) entry which is preliminary data.</text>
</comment>
<sequence length="513" mass="57391">MATASTISLSADVPAIIRVAALDQEATDKASSLLNHNHAAHDILFDEIGRHNHIVHHTLAAFALGADAETLQKQYDQNASYQRPPWLADENIIRSLSEGDPTTFLTHMAQPENYSTFLAFFTRQFSSQSIPEVLNKYVFSDDNELAKTIFSRLFAGYYHPFIHLGYGVEFYQPAIVAEALAQTCVHSTYMDAFFELAAAEAAKPSVEPDTMVKLLSKIRADAKVSTAAHWDDAQKVRDGVLARAKDEMIAYVAQWRVSPPYSAQRLDEAAAEVINAAAYFTGAAQRPPRVVKMDFFYMHAVTSSVFLSVFLAQDWIASHMKAKLVEYKGRLDLALYASRRSPKLLLDEITNYPPTPTPPNNDSAKSLPLREWNDMFTMASQFMDDGHTAKFIRALANGERACAPFENSTPPSLNDMTNNASNNSYTFRGDETNNSHLNGQANGGRENPQDDDGARWKIKGDMWRRLAMMVLDSVQPEKGERWARSVGFDEAWKDYGFRKNCDHHHGENSAYIA</sequence>
<organism evidence="3 4">
    <name type="scientific">Cladophialophora psammophila CBS 110553</name>
    <dbReference type="NCBI Taxonomy" id="1182543"/>
    <lineage>
        <taxon>Eukaryota</taxon>
        <taxon>Fungi</taxon>
        <taxon>Dikarya</taxon>
        <taxon>Ascomycota</taxon>
        <taxon>Pezizomycotina</taxon>
        <taxon>Eurotiomycetes</taxon>
        <taxon>Chaetothyriomycetidae</taxon>
        <taxon>Chaetothyriales</taxon>
        <taxon>Herpotrichiellaceae</taxon>
        <taxon>Cladophialophora</taxon>
    </lineage>
</organism>
<dbReference type="AlphaFoldDB" id="W9WTR7"/>
<dbReference type="GO" id="GO:0016491">
    <property type="term" value="F:oxidoreductase activity"/>
    <property type="evidence" value="ECO:0007669"/>
    <property type="project" value="UniProtKB-KW"/>
</dbReference>
<dbReference type="HOGENOM" id="CLU_019145_2_1_1"/>